<dbReference type="InterPro" id="IPR000305">
    <property type="entry name" value="GIY-YIG_endonuc"/>
</dbReference>
<feature type="domain" description="GIY-YIG" evidence="1">
    <location>
        <begin position="47"/>
        <end position="101"/>
    </location>
</feature>
<evidence type="ECO:0000313" key="2">
    <source>
        <dbReference type="EMBL" id="BAZ87127.1"/>
    </source>
</evidence>
<dbReference type="Pfam" id="PF01541">
    <property type="entry name" value="GIY-YIG"/>
    <property type="match status" value="1"/>
</dbReference>
<proteinExistence type="predicted"/>
<dbReference type="Gene3D" id="3.40.1440.10">
    <property type="entry name" value="GIY-YIG endonuclease"/>
    <property type="match status" value="1"/>
</dbReference>
<dbReference type="InterPro" id="IPR035901">
    <property type="entry name" value="GIY-YIG_endonuc_sf"/>
</dbReference>
<dbReference type="Proteomes" id="UP000218702">
    <property type="component" value="Chromosome"/>
</dbReference>
<evidence type="ECO:0000259" key="1">
    <source>
        <dbReference type="Pfam" id="PF01541"/>
    </source>
</evidence>
<gene>
    <name evidence="2" type="ORF">NIES806_33450</name>
</gene>
<accession>A0A1Z4V6J1</accession>
<name>A0A1Z4V6J1_9CYAN</name>
<organism evidence="2 3">
    <name type="scientific">Dolichospermum compactum NIES-806</name>
    <dbReference type="NCBI Taxonomy" id="1973481"/>
    <lineage>
        <taxon>Bacteria</taxon>
        <taxon>Bacillati</taxon>
        <taxon>Cyanobacteriota</taxon>
        <taxon>Cyanophyceae</taxon>
        <taxon>Nostocales</taxon>
        <taxon>Aphanizomenonaceae</taxon>
        <taxon>Dolichospermum</taxon>
        <taxon>Dolichospermum compactum</taxon>
    </lineage>
</organism>
<protein>
    <recommendedName>
        <fullName evidence="1">GIY-YIG domain-containing protein</fullName>
    </recommendedName>
</protein>
<dbReference type="EMBL" id="AP018316">
    <property type="protein sequence ID" value="BAZ87127.1"/>
    <property type="molecule type" value="Genomic_DNA"/>
</dbReference>
<dbReference type="SUPFAM" id="SSF82771">
    <property type="entry name" value="GIY-YIG endonuclease"/>
    <property type="match status" value="1"/>
</dbReference>
<reference evidence="2 3" key="1">
    <citation type="submission" date="2017-06" db="EMBL/GenBank/DDBJ databases">
        <title>Genome sequencing of cyanobaciteial culture collection at National Institute for Environmental Studies (NIES).</title>
        <authorList>
            <person name="Hirose Y."/>
            <person name="Shimura Y."/>
            <person name="Fujisawa T."/>
            <person name="Nakamura Y."/>
            <person name="Kawachi M."/>
        </authorList>
    </citation>
    <scope>NUCLEOTIDE SEQUENCE [LARGE SCALE GENOMIC DNA]</scope>
    <source>
        <strain evidence="2 3">NIES-806</strain>
    </source>
</reference>
<dbReference type="KEGG" id="dcm:NIES806_33450"/>
<dbReference type="AlphaFoldDB" id="A0A1Z4V6J1"/>
<evidence type="ECO:0000313" key="3">
    <source>
        <dbReference type="Proteomes" id="UP000218702"/>
    </source>
</evidence>
<sequence>MVFTICYKRMNKLARIKRKPARHFLYCLRLEYLMTFEHGTEESIRYNDAIYWGMTSNLEERMKQHFEGDVHSTSPDERKNINILYTVAFKTREEAEASEKIAWQKSGYGSGTLFSYAGTVTDMISAYRYLLDLGWDGHQIALRYFLKRIPVYLQSWDNKDIYLTEETLSNVEKQPATKSRAHTRARNRKFIKTIILE</sequence>
<keyword evidence="3" id="KW-1185">Reference proteome</keyword>